<gene>
    <name evidence="2" type="ORF">MNBD_ALPHA01-340</name>
</gene>
<organism evidence="2">
    <name type="scientific">hydrothermal vent metagenome</name>
    <dbReference type="NCBI Taxonomy" id="652676"/>
    <lineage>
        <taxon>unclassified sequences</taxon>
        <taxon>metagenomes</taxon>
        <taxon>ecological metagenomes</taxon>
    </lineage>
</organism>
<sequence>MSLGLARRKELQKRRSQRLWAFIKFVVILSILIGCSYLAFDTGQKIALRNMEYNKDKFTQHETELENMRVKLGNSEAALNKMQKLLPNDEIQDLLLIINKKAADGINPKRMATLITGLSKDAGCNDLTQAKRIIISTPVSPTPDSSVSFFRGLITITAKGSPTLNADGNPEAWFDPSKPVWATFTLPGGEAQQATGILPLYHSVIVKDKEYRFTIISGRTSFADITVRSCDL</sequence>
<protein>
    <submittedName>
        <fullName evidence="2">Uncharacterized protein</fullName>
    </submittedName>
</protein>
<reference evidence="2" key="1">
    <citation type="submission" date="2018-06" db="EMBL/GenBank/DDBJ databases">
        <authorList>
            <person name="Zhirakovskaya E."/>
        </authorList>
    </citation>
    <scope>NUCLEOTIDE SEQUENCE</scope>
</reference>
<evidence type="ECO:0000313" key="2">
    <source>
        <dbReference type="EMBL" id="VAW05387.1"/>
    </source>
</evidence>
<accession>A0A3B0SWC5</accession>
<keyword evidence="1" id="KW-1133">Transmembrane helix</keyword>
<keyword evidence="1" id="KW-0472">Membrane</keyword>
<dbReference type="PROSITE" id="PS51257">
    <property type="entry name" value="PROKAR_LIPOPROTEIN"/>
    <property type="match status" value="1"/>
</dbReference>
<dbReference type="AlphaFoldDB" id="A0A3B0SWC5"/>
<feature type="transmembrane region" description="Helical" evidence="1">
    <location>
        <begin position="21"/>
        <end position="40"/>
    </location>
</feature>
<name>A0A3B0SWC5_9ZZZZ</name>
<dbReference type="EMBL" id="UOEJ01000210">
    <property type="protein sequence ID" value="VAW05387.1"/>
    <property type="molecule type" value="Genomic_DNA"/>
</dbReference>
<keyword evidence="1" id="KW-0812">Transmembrane</keyword>
<evidence type="ECO:0000256" key="1">
    <source>
        <dbReference type="SAM" id="Phobius"/>
    </source>
</evidence>
<proteinExistence type="predicted"/>